<gene>
    <name evidence="2" type="primary">LOC100178432</name>
</gene>
<feature type="compositionally biased region" description="Low complexity" evidence="1">
    <location>
        <begin position="175"/>
        <end position="185"/>
    </location>
</feature>
<dbReference type="Ensembl" id="ENSCINT00000025511.2">
    <property type="protein sequence ID" value="ENSCINP00000025265.2"/>
    <property type="gene ID" value="ENSCING00000013856.2"/>
</dbReference>
<organism evidence="2 3">
    <name type="scientific">Ciona intestinalis</name>
    <name type="common">Transparent sea squirt</name>
    <name type="synonym">Ascidia intestinalis</name>
    <dbReference type="NCBI Taxonomy" id="7719"/>
    <lineage>
        <taxon>Eukaryota</taxon>
        <taxon>Metazoa</taxon>
        <taxon>Chordata</taxon>
        <taxon>Tunicata</taxon>
        <taxon>Ascidiacea</taxon>
        <taxon>Phlebobranchia</taxon>
        <taxon>Cionidae</taxon>
        <taxon>Ciona</taxon>
    </lineage>
</organism>
<feature type="compositionally biased region" description="Low complexity" evidence="1">
    <location>
        <begin position="152"/>
        <end position="167"/>
    </location>
</feature>
<dbReference type="HOGENOM" id="CLU_497764_0_0_1"/>
<accession>A0A1W2W9I1</accession>
<reference evidence="2" key="2">
    <citation type="journal article" date="2008" name="Genome Biol.">
        <title>Improved genome assembly and evidence-based global gene model set for the chordate Ciona intestinalis: new insight into intron and operon populations.</title>
        <authorList>
            <person name="Satou Y."/>
            <person name="Mineta K."/>
            <person name="Ogasawara M."/>
            <person name="Sasakura Y."/>
            <person name="Shoguchi E."/>
            <person name="Ueno K."/>
            <person name="Yamada L."/>
            <person name="Matsumoto J."/>
            <person name="Wasserscheid J."/>
            <person name="Dewar K."/>
            <person name="Wiley G.B."/>
            <person name="Macmil S.L."/>
            <person name="Roe B.A."/>
            <person name="Zeller R.W."/>
            <person name="Hastings K.E."/>
            <person name="Lemaire P."/>
            <person name="Lindquist E."/>
            <person name="Endo T."/>
            <person name="Hotta K."/>
            <person name="Inaba K."/>
        </authorList>
    </citation>
    <scope>NUCLEOTIDE SEQUENCE [LARGE SCALE GENOMIC DNA]</scope>
    <source>
        <strain evidence="2">wild type</strain>
    </source>
</reference>
<feature type="region of interest" description="Disordered" evidence="1">
    <location>
        <begin position="106"/>
        <end position="125"/>
    </location>
</feature>
<dbReference type="Pfam" id="PF15087">
    <property type="entry name" value="DUF4551"/>
    <property type="match status" value="2"/>
</dbReference>
<reference evidence="2" key="4">
    <citation type="submission" date="2025-09" db="UniProtKB">
        <authorList>
            <consortium name="Ensembl"/>
        </authorList>
    </citation>
    <scope>IDENTIFICATION</scope>
</reference>
<dbReference type="AlphaFoldDB" id="F6QGK7"/>
<dbReference type="GeneID" id="100178432"/>
<reference evidence="2" key="3">
    <citation type="submission" date="2025-08" db="UniProtKB">
        <authorList>
            <consortium name="Ensembl"/>
        </authorList>
    </citation>
    <scope>IDENTIFICATION</scope>
</reference>
<dbReference type="GeneTree" id="ENSGT00390000018424"/>
<keyword evidence="3" id="KW-1185">Reference proteome</keyword>
<dbReference type="OMA" id="LFWRSSE"/>
<dbReference type="InterPro" id="IPR027878">
    <property type="entry name" value="DUF4551"/>
</dbReference>
<evidence type="ECO:0000256" key="1">
    <source>
        <dbReference type="SAM" id="MobiDB-lite"/>
    </source>
</evidence>
<evidence type="ECO:0000313" key="2">
    <source>
        <dbReference type="Ensembl" id="ENSCINP00000025265.2"/>
    </source>
</evidence>
<dbReference type="InParanoid" id="F6QGK7"/>
<proteinExistence type="predicted"/>
<dbReference type="PANTHER" id="PTHR35354">
    <property type="entry name" value="RGD1561648"/>
    <property type="match status" value="1"/>
</dbReference>
<feature type="region of interest" description="Disordered" evidence="1">
    <location>
        <begin position="146"/>
        <end position="189"/>
    </location>
</feature>
<dbReference type="RefSeq" id="XP_002127084.1">
    <property type="nucleotide sequence ID" value="XM_002127048.5"/>
</dbReference>
<dbReference type="Proteomes" id="UP000008144">
    <property type="component" value="Chromosome 1"/>
</dbReference>
<dbReference type="PANTHER" id="PTHR35354:SF1">
    <property type="entry name" value="RGD1561648"/>
    <property type="match status" value="1"/>
</dbReference>
<accession>F6QGK7</accession>
<protein>
    <submittedName>
        <fullName evidence="2">Uncharacterized protein</fullName>
    </submittedName>
</protein>
<dbReference type="KEGG" id="cin:100178432"/>
<dbReference type="EMBL" id="EAAA01000019">
    <property type="status" value="NOT_ANNOTATED_CDS"/>
    <property type="molecule type" value="Genomic_DNA"/>
</dbReference>
<evidence type="ECO:0000313" key="3">
    <source>
        <dbReference type="Proteomes" id="UP000008144"/>
    </source>
</evidence>
<dbReference type="OrthoDB" id="6022562at2759"/>
<reference evidence="3" key="1">
    <citation type="journal article" date="2002" name="Science">
        <title>The draft genome of Ciona intestinalis: insights into chordate and vertebrate origins.</title>
        <authorList>
            <person name="Dehal P."/>
            <person name="Satou Y."/>
            <person name="Campbell R.K."/>
            <person name="Chapman J."/>
            <person name="Degnan B."/>
            <person name="De Tomaso A."/>
            <person name="Davidson B."/>
            <person name="Di Gregorio A."/>
            <person name="Gelpke M."/>
            <person name="Goodstein D.M."/>
            <person name="Harafuji N."/>
            <person name="Hastings K.E."/>
            <person name="Ho I."/>
            <person name="Hotta K."/>
            <person name="Huang W."/>
            <person name="Kawashima T."/>
            <person name="Lemaire P."/>
            <person name="Martinez D."/>
            <person name="Meinertzhagen I.A."/>
            <person name="Necula S."/>
            <person name="Nonaka M."/>
            <person name="Putnam N."/>
            <person name="Rash S."/>
            <person name="Saiga H."/>
            <person name="Satake M."/>
            <person name="Terry A."/>
            <person name="Yamada L."/>
            <person name="Wang H.G."/>
            <person name="Awazu S."/>
            <person name="Azumi K."/>
            <person name="Boore J."/>
            <person name="Branno M."/>
            <person name="Chin-Bow S."/>
            <person name="DeSantis R."/>
            <person name="Doyle S."/>
            <person name="Francino P."/>
            <person name="Keys D.N."/>
            <person name="Haga S."/>
            <person name="Hayashi H."/>
            <person name="Hino K."/>
            <person name="Imai K.S."/>
            <person name="Inaba K."/>
            <person name="Kano S."/>
            <person name="Kobayashi K."/>
            <person name="Kobayashi M."/>
            <person name="Lee B.I."/>
            <person name="Makabe K.W."/>
            <person name="Manohar C."/>
            <person name="Matassi G."/>
            <person name="Medina M."/>
            <person name="Mochizuki Y."/>
            <person name="Mount S."/>
            <person name="Morishita T."/>
            <person name="Miura S."/>
            <person name="Nakayama A."/>
            <person name="Nishizaka S."/>
            <person name="Nomoto H."/>
            <person name="Ohta F."/>
            <person name="Oishi K."/>
            <person name="Rigoutsos I."/>
            <person name="Sano M."/>
            <person name="Sasaki A."/>
            <person name="Sasakura Y."/>
            <person name="Shoguchi E."/>
            <person name="Shin-i T."/>
            <person name="Spagnuolo A."/>
            <person name="Stainier D."/>
            <person name="Suzuki M.M."/>
            <person name="Tassy O."/>
            <person name="Takatori N."/>
            <person name="Tokuoka M."/>
            <person name="Yagi K."/>
            <person name="Yoshizaki F."/>
            <person name="Wada S."/>
            <person name="Zhang C."/>
            <person name="Hyatt P.D."/>
            <person name="Larimer F."/>
            <person name="Detter C."/>
            <person name="Doggett N."/>
            <person name="Glavina T."/>
            <person name="Hawkins T."/>
            <person name="Richardson P."/>
            <person name="Lucas S."/>
            <person name="Kohara Y."/>
            <person name="Levine M."/>
            <person name="Satoh N."/>
            <person name="Rokhsar D.S."/>
        </authorList>
    </citation>
    <scope>NUCLEOTIDE SEQUENCE [LARGE SCALE GENOMIC DNA]</scope>
</reference>
<name>F6QGK7_CIOIN</name>
<sequence>MAIKNSKFESFLNRILDDWEQQVKLYEPCVVLSKNEKHSFRFMFATGDAISVTENPPKSVIFSIPFSTMTGIELIHDTATFLQKDLQNIVQHVLIRHTHRTTKKLAPTLNLPTAPEESAHTTKSQTSIVKSVLNLLTKKKSEDFGSATSLRSNASSNYNSNNNSNRSESTEACETLSTQSSSSLSRAPSGDLGVEEIHFYILNETSTMYQMLRVLWKSYMLNATSSIGIDVTSTPTKSSKTQKETTKVLFSSLKEDLISAYKRNECVEVIHKYFFELQFIAKEKDSIQHLFWRDTELFILCGQTLTRYLNQQTHDVNERADEIECMVLVVEILAKMLHQTEGLTACHKVLQTCSAAFHANLISSLLHEHLFPPSLTMSENMMELVDEYNTAATDVLFHLMEITAQVSWNWNGSKDPDLTGQKLFREIENHSGLRTFIDRIVSRCVRIWERNTDGSVSGSPRSVTSLSAHEPLSGADTVTIYRMLFVLHQCLLKCKPLARHAPKYKEEFRYFIRNDTETSKIPSSYPCCSMVLEMLKNVKFLVLGENV</sequence>